<dbReference type="CDD" id="cd06222">
    <property type="entry name" value="RNase_H_like"/>
    <property type="match status" value="1"/>
</dbReference>
<name>A0AAD4SLW0_9MAGN</name>
<dbReference type="PANTHER" id="PTHR47723">
    <property type="entry name" value="OS05G0353850 PROTEIN"/>
    <property type="match status" value="1"/>
</dbReference>
<dbReference type="GO" id="GO:0004523">
    <property type="term" value="F:RNA-DNA hybrid ribonuclease activity"/>
    <property type="evidence" value="ECO:0007669"/>
    <property type="project" value="InterPro"/>
</dbReference>
<dbReference type="SUPFAM" id="SSF53098">
    <property type="entry name" value="Ribonuclease H-like"/>
    <property type="match status" value="1"/>
</dbReference>
<accession>A0AAD4SLW0</accession>
<evidence type="ECO:0000259" key="1">
    <source>
        <dbReference type="Pfam" id="PF13456"/>
    </source>
</evidence>
<organism evidence="2 3">
    <name type="scientific">Papaver atlanticum</name>
    <dbReference type="NCBI Taxonomy" id="357466"/>
    <lineage>
        <taxon>Eukaryota</taxon>
        <taxon>Viridiplantae</taxon>
        <taxon>Streptophyta</taxon>
        <taxon>Embryophyta</taxon>
        <taxon>Tracheophyta</taxon>
        <taxon>Spermatophyta</taxon>
        <taxon>Magnoliopsida</taxon>
        <taxon>Ranunculales</taxon>
        <taxon>Papaveraceae</taxon>
        <taxon>Papaveroideae</taxon>
        <taxon>Papaver</taxon>
    </lineage>
</organism>
<dbReference type="InterPro" id="IPR053151">
    <property type="entry name" value="RNase_H-like"/>
</dbReference>
<proteinExistence type="predicted"/>
<dbReference type="InterPro" id="IPR036397">
    <property type="entry name" value="RNaseH_sf"/>
</dbReference>
<dbReference type="Gene3D" id="3.30.420.10">
    <property type="entry name" value="Ribonuclease H-like superfamily/Ribonuclease H"/>
    <property type="match status" value="1"/>
</dbReference>
<protein>
    <recommendedName>
        <fullName evidence="1">RNase H type-1 domain-containing protein</fullName>
    </recommendedName>
</protein>
<sequence length="214" mass="24618">MILKFTKLWRHQKLTQNQISASFARQFHHLEVIKVPLIDYVSERPDIGWSKLNFDGFVKHKSGLGSIGGVVRNHKGDFLLGYSEPIGKTTSTIPEITSLGRGLDLALENGLYNVWFEGDEKRLLEIIANQIPVGPVEIQRRVKIINSILPEFNNYKMTHIYKQGNTTADAFAKMDHRLNKPCIWRVRPPKEVLRLVQNDADGKIYRRTIRTRSN</sequence>
<reference evidence="2" key="1">
    <citation type="submission" date="2022-04" db="EMBL/GenBank/DDBJ databases">
        <title>A functionally conserved STORR gene fusion in Papaver species that diverged 16.8 million years ago.</title>
        <authorList>
            <person name="Catania T."/>
        </authorList>
    </citation>
    <scope>NUCLEOTIDE SEQUENCE</scope>
    <source>
        <strain evidence="2">S-188037</strain>
    </source>
</reference>
<dbReference type="EMBL" id="JAJJMB010010045">
    <property type="protein sequence ID" value="KAI3911330.1"/>
    <property type="molecule type" value="Genomic_DNA"/>
</dbReference>
<comment type="caution">
    <text evidence="2">The sequence shown here is derived from an EMBL/GenBank/DDBJ whole genome shotgun (WGS) entry which is preliminary data.</text>
</comment>
<evidence type="ECO:0000313" key="2">
    <source>
        <dbReference type="EMBL" id="KAI3911330.1"/>
    </source>
</evidence>
<dbReference type="InterPro" id="IPR044730">
    <property type="entry name" value="RNase_H-like_dom_plant"/>
</dbReference>
<keyword evidence="3" id="KW-1185">Reference proteome</keyword>
<dbReference type="AlphaFoldDB" id="A0AAD4SLW0"/>
<dbReference type="InterPro" id="IPR002156">
    <property type="entry name" value="RNaseH_domain"/>
</dbReference>
<evidence type="ECO:0000313" key="3">
    <source>
        <dbReference type="Proteomes" id="UP001202328"/>
    </source>
</evidence>
<feature type="domain" description="RNase H type-1" evidence="1">
    <location>
        <begin position="53"/>
        <end position="174"/>
    </location>
</feature>
<dbReference type="PANTHER" id="PTHR47723:SF23">
    <property type="entry name" value="REVERSE TRANSCRIPTASE-LIKE PROTEIN"/>
    <property type="match status" value="1"/>
</dbReference>
<dbReference type="InterPro" id="IPR012337">
    <property type="entry name" value="RNaseH-like_sf"/>
</dbReference>
<dbReference type="Pfam" id="PF13456">
    <property type="entry name" value="RVT_3"/>
    <property type="match status" value="1"/>
</dbReference>
<dbReference type="Proteomes" id="UP001202328">
    <property type="component" value="Unassembled WGS sequence"/>
</dbReference>
<dbReference type="GO" id="GO:0003676">
    <property type="term" value="F:nucleic acid binding"/>
    <property type="evidence" value="ECO:0007669"/>
    <property type="project" value="InterPro"/>
</dbReference>
<gene>
    <name evidence="2" type="ORF">MKW98_010217</name>
</gene>